<proteinExistence type="predicted"/>
<sequence>MMANQISPSLNKSSDMVIDWERYGHLFKIKTVPAKTILLNEGEVSRHGYFIKEGCIRLWFNNKGKDVTFQFFFENEGVSSIESFKNGEPSLFSIETIEPSTIYVISKNNFDKIFMENPVYNAFVQETIYKRLSHYSRLFMSYIKNTPEERYRELLKNSPHIIKRVPQHYIASYLGITSVSLSRIRNRV</sequence>
<dbReference type="Proteomes" id="UP000317010">
    <property type="component" value="Unassembled WGS sequence"/>
</dbReference>
<evidence type="ECO:0000313" key="3">
    <source>
        <dbReference type="Proteomes" id="UP000317010"/>
    </source>
</evidence>
<dbReference type="EMBL" id="VLLI01000009">
    <property type="protein sequence ID" value="TWI98161.1"/>
    <property type="molecule type" value="Genomic_DNA"/>
</dbReference>
<dbReference type="AlphaFoldDB" id="A0A562TX24"/>
<dbReference type="RefSeq" id="WP_246139026.1">
    <property type="nucleotide sequence ID" value="NZ_VLLI01000009.1"/>
</dbReference>
<gene>
    <name evidence="2" type="ORF">JN11_03240</name>
</gene>
<protein>
    <submittedName>
        <fullName evidence="2">CRP-like cAMP-binding protein</fullName>
    </submittedName>
</protein>
<comment type="caution">
    <text evidence="2">The sequence shown here is derived from an EMBL/GenBank/DDBJ whole genome shotgun (WGS) entry which is preliminary data.</text>
</comment>
<dbReference type="InterPro" id="IPR014710">
    <property type="entry name" value="RmlC-like_jellyroll"/>
</dbReference>
<name>A0A562TX24_9SPHI</name>
<evidence type="ECO:0000313" key="2">
    <source>
        <dbReference type="EMBL" id="TWI98161.1"/>
    </source>
</evidence>
<evidence type="ECO:0000259" key="1">
    <source>
        <dbReference type="PROSITE" id="PS50042"/>
    </source>
</evidence>
<dbReference type="InterPro" id="IPR018490">
    <property type="entry name" value="cNMP-bd_dom_sf"/>
</dbReference>
<organism evidence="2 3">
    <name type="scientific">Mucilaginibacter frigoritolerans</name>
    <dbReference type="NCBI Taxonomy" id="652788"/>
    <lineage>
        <taxon>Bacteria</taxon>
        <taxon>Pseudomonadati</taxon>
        <taxon>Bacteroidota</taxon>
        <taxon>Sphingobacteriia</taxon>
        <taxon>Sphingobacteriales</taxon>
        <taxon>Sphingobacteriaceae</taxon>
        <taxon>Mucilaginibacter</taxon>
    </lineage>
</organism>
<reference evidence="2 3" key="1">
    <citation type="submission" date="2019-07" db="EMBL/GenBank/DDBJ databases">
        <title>Genomic Encyclopedia of Archaeal and Bacterial Type Strains, Phase II (KMG-II): from individual species to whole genera.</title>
        <authorList>
            <person name="Goeker M."/>
        </authorList>
    </citation>
    <scope>NUCLEOTIDE SEQUENCE [LARGE SCALE GENOMIC DNA]</scope>
    <source>
        <strain evidence="2 3">ATCC BAA-1854</strain>
    </source>
</reference>
<keyword evidence="3" id="KW-1185">Reference proteome</keyword>
<dbReference type="Pfam" id="PF00027">
    <property type="entry name" value="cNMP_binding"/>
    <property type="match status" value="1"/>
</dbReference>
<accession>A0A562TX24</accession>
<dbReference type="CDD" id="cd00038">
    <property type="entry name" value="CAP_ED"/>
    <property type="match status" value="1"/>
</dbReference>
<dbReference type="Gene3D" id="2.60.120.10">
    <property type="entry name" value="Jelly Rolls"/>
    <property type="match status" value="1"/>
</dbReference>
<feature type="domain" description="Cyclic nucleotide-binding" evidence="1">
    <location>
        <begin position="30"/>
        <end position="131"/>
    </location>
</feature>
<dbReference type="SUPFAM" id="SSF51206">
    <property type="entry name" value="cAMP-binding domain-like"/>
    <property type="match status" value="1"/>
</dbReference>
<dbReference type="PROSITE" id="PS50042">
    <property type="entry name" value="CNMP_BINDING_3"/>
    <property type="match status" value="1"/>
</dbReference>
<dbReference type="InterPro" id="IPR000595">
    <property type="entry name" value="cNMP-bd_dom"/>
</dbReference>